<proteinExistence type="predicted"/>
<keyword evidence="2" id="KW-1185">Reference proteome</keyword>
<gene>
    <name evidence="1" type="ORF">E2C01_035038</name>
</gene>
<evidence type="ECO:0000313" key="1">
    <source>
        <dbReference type="EMBL" id="MPC41448.1"/>
    </source>
</evidence>
<sequence length="92" mass="10322">MKFADGVSAVLLTGVSGIGEISNMRLRFYMHPNSSQMHAAKMVTRLQLQAKATTVLTSRCPGQYRCFLSSPPTAKENYPDYVYRPFILGIYK</sequence>
<organism evidence="1 2">
    <name type="scientific">Portunus trituberculatus</name>
    <name type="common">Swimming crab</name>
    <name type="synonym">Neptunus trituberculatus</name>
    <dbReference type="NCBI Taxonomy" id="210409"/>
    <lineage>
        <taxon>Eukaryota</taxon>
        <taxon>Metazoa</taxon>
        <taxon>Ecdysozoa</taxon>
        <taxon>Arthropoda</taxon>
        <taxon>Crustacea</taxon>
        <taxon>Multicrustacea</taxon>
        <taxon>Malacostraca</taxon>
        <taxon>Eumalacostraca</taxon>
        <taxon>Eucarida</taxon>
        <taxon>Decapoda</taxon>
        <taxon>Pleocyemata</taxon>
        <taxon>Brachyura</taxon>
        <taxon>Eubrachyura</taxon>
        <taxon>Portunoidea</taxon>
        <taxon>Portunidae</taxon>
        <taxon>Portuninae</taxon>
        <taxon>Portunus</taxon>
    </lineage>
</organism>
<comment type="caution">
    <text evidence="1">The sequence shown here is derived from an EMBL/GenBank/DDBJ whole genome shotgun (WGS) entry which is preliminary data.</text>
</comment>
<reference evidence="1 2" key="1">
    <citation type="submission" date="2019-05" db="EMBL/GenBank/DDBJ databases">
        <title>Another draft genome of Portunus trituberculatus and its Hox gene families provides insights of decapod evolution.</title>
        <authorList>
            <person name="Jeong J.-H."/>
            <person name="Song I."/>
            <person name="Kim S."/>
            <person name="Choi T."/>
            <person name="Kim D."/>
            <person name="Ryu S."/>
            <person name="Kim W."/>
        </authorList>
    </citation>
    <scope>NUCLEOTIDE SEQUENCE [LARGE SCALE GENOMIC DNA]</scope>
    <source>
        <tissue evidence="1">Muscle</tissue>
    </source>
</reference>
<accession>A0A5B7F8L9</accession>
<evidence type="ECO:0000313" key="2">
    <source>
        <dbReference type="Proteomes" id="UP000324222"/>
    </source>
</evidence>
<dbReference type="Proteomes" id="UP000324222">
    <property type="component" value="Unassembled WGS sequence"/>
</dbReference>
<dbReference type="EMBL" id="VSRR010005061">
    <property type="protein sequence ID" value="MPC41448.1"/>
    <property type="molecule type" value="Genomic_DNA"/>
</dbReference>
<dbReference type="AlphaFoldDB" id="A0A5B7F8L9"/>
<protein>
    <submittedName>
        <fullName evidence="1">Uncharacterized protein</fullName>
    </submittedName>
</protein>
<name>A0A5B7F8L9_PORTR</name>